<dbReference type="RefSeq" id="WP_042128758.1">
    <property type="nucleotide sequence ID" value="NZ_FZOL01000024.1"/>
</dbReference>
<reference evidence="2" key="1">
    <citation type="submission" date="2017-06" db="EMBL/GenBank/DDBJ databases">
        <authorList>
            <person name="Varghese N."/>
            <person name="Submissions S."/>
        </authorList>
    </citation>
    <scope>NUCLEOTIDE SEQUENCE [LARGE SCALE GENOMIC DNA]</scope>
    <source>
        <strain evidence="2">DSM 22348</strain>
    </source>
</reference>
<organism evidence="1 2">
    <name type="scientific">Pseudomonas japonica</name>
    <dbReference type="NCBI Taxonomy" id="256466"/>
    <lineage>
        <taxon>Bacteria</taxon>
        <taxon>Pseudomonadati</taxon>
        <taxon>Pseudomonadota</taxon>
        <taxon>Gammaproteobacteria</taxon>
        <taxon>Pseudomonadales</taxon>
        <taxon>Pseudomonadaceae</taxon>
        <taxon>Pseudomonas</taxon>
    </lineage>
</organism>
<evidence type="ECO:0000313" key="2">
    <source>
        <dbReference type="Proteomes" id="UP000198407"/>
    </source>
</evidence>
<sequence length="81" mass="8910">MKKLVPDPPPVLRVRPGLSPEDALRNVDEHLKGALCALNHLPRQALPRHQTLVSDAILDLKICKALLTVARYRTTASVPIS</sequence>
<keyword evidence="2" id="KW-1185">Reference proteome</keyword>
<proteinExistence type="predicted"/>
<protein>
    <submittedName>
        <fullName evidence="1">Uncharacterized protein</fullName>
    </submittedName>
</protein>
<name>A0A239K0T9_9PSED</name>
<dbReference type="Proteomes" id="UP000198407">
    <property type="component" value="Unassembled WGS sequence"/>
</dbReference>
<gene>
    <name evidence="1" type="ORF">SAMN05444352_12478</name>
</gene>
<evidence type="ECO:0000313" key="1">
    <source>
        <dbReference type="EMBL" id="SNT11293.1"/>
    </source>
</evidence>
<dbReference type="EMBL" id="FZOL01000024">
    <property type="protein sequence ID" value="SNT11293.1"/>
    <property type="molecule type" value="Genomic_DNA"/>
</dbReference>
<dbReference type="AlphaFoldDB" id="A0A239K0T9"/>
<accession>A0A239K0T9</accession>